<dbReference type="EMBL" id="JANBVN010000004">
    <property type="protein sequence ID" value="KAJ9165362.1"/>
    <property type="molecule type" value="Genomic_DNA"/>
</dbReference>
<evidence type="ECO:0000313" key="2">
    <source>
        <dbReference type="EMBL" id="KAJ9165362.1"/>
    </source>
</evidence>
<comment type="caution">
    <text evidence="2">The sequence shown here is derived from an EMBL/GenBank/DDBJ whole genome shotgun (WGS) entry which is preliminary data.</text>
</comment>
<proteinExistence type="predicted"/>
<feature type="region of interest" description="Disordered" evidence="1">
    <location>
        <begin position="261"/>
        <end position="295"/>
    </location>
</feature>
<evidence type="ECO:0000256" key="1">
    <source>
        <dbReference type="SAM" id="MobiDB-lite"/>
    </source>
</evidence>
<name>A0AA38S949_9PEZI</name>
<protein>
    <recommendedName>
        <fullName evidence="4">Aflatoxin regulatory protein domain-containing protein</fullName>
    </recommendedName>
</protein>
<accession>A0AA38S949</accession>
<evidence type="ECO:0008006" key="4">
    <source>
        <dbReference type="Google" id="ProtNLM"/>
    </source>
</evidence>
<keyword evidence="3" id="KW-1185">Reference proteome</keyword>
<evidence type="ECO:0000313" key="3">
    <source>
        <dbReference type="Proteomes" id="UP001174691"/>
    </source>
</evidence>
<reference evidence="2" key="1">
    <citation type="submission" date="2022-07" db="EMBL/GenBank/DDBJ databases">
        <title>Fungi with potential for degradation of polypropylene.</title>
        <authorList>
            <person name="Gostincar C."/>
        </authorList>
    </citation>
    <scope>NUCLEOTIDE SEQUENCE</scope>
    <source>
        <strain evidence="2">EXF-13287</strain>
    </source>
</reference>
<dbReference type="AlphaFoldDB" id="A0AA38S949"/>
<organism evidence="2 3">
    <name type="scientific">Coniochaeta hoffmannii</name>
    <dbReference type="NCBI Taxonomy" id="91930"/>
    <lineage>
        <taxon>Eukaryota</taxon>
        <taxon>Fungi</taxon>
        <taxon>Dikarya</taxon>
        <taxon>Ascomycota</taxon>
        <taxon>Pezizomycotina</taxon>
        <taxon>Sordariomycetes</taxon>
        <taxon>Sordariomycetidae</taxon>
        <taxon>Coniochaetales</taxon>
        <taxon>Coniochaetaceae</taxon>
        <taxon>Coniochaeta</taxon>
    </lineage>
</organism>
<gene>
    <name evidence="2" type="ORF">NKR19_g462</name>
</gene>
<feature type="region of interest" description="Disordered" evidence="1">
    <location>
        <begin position="1"/>
        <end position="53"/>
    </location>
</feature>
<dbReference type="Proteomes" id="UP001174691">
    <property type="component" value="Unassembled WGS sequence"/>
</dbReference>
<feature type="compositionally biased region" description="Basic and acidic residues" evidence="1">
    <location>
        <begin position="1"/>
        <end position="11"/>
    </location>
</feature>
<sequence length="443" mass="47973">MGRPRRSDKEQLQSLRGNGSTAAGSSRNPPRTQTTSGVYSPTDDTWPGHDLDDDTINPTLLGVTVQYLESFDFSLPAEARLEDDSLNIPAEHYLDTCSSLDAPLGHQSINSIVALPVTDAEAMAIDPTATVINGDNRFIQMRQETMQELSDLNMQFYQQLSAIGPMASKHTNVHPGFRGSTAMPTPPDGSNTLSDAVVFMMHGLQTYHRLLVKILGSTTPTHVAAASGSRDKHLNSSTVTASLLSPAEGLDGEHPVRCRRSAAGCPPPHKRIRSDGSSAEPNAAMLHDSSDSSQNSTVVDLPTSLLLLSCHTNLMHLCRDALAAIRVALLATHRQITLLTISILHIDETAIPPDPELQVIVLTQAVIRLTDRIGRLLGYSDDCEGYSGSERGEAEPRSSAISPQLVHLVLRWEAGENGPADRGGMEALREEIRKLHEIVYQPI</sequence>
<feature type="compositionally biased region" description="Polar residues" evidence="1">
    <location>
        <begin position="12"/>
        <end position="43"/>
    </location>
</feature>